<organism evidence="1 2">
    <name type="scientific">Pseudoloma neurophilia</name>
    <dbReference type="NCBI Taxonomy" id="146866"/>
    <lineage>
        <taxon>Eukaryota</taxon>
        <taxon>Fungi</taxon>
        <taxon>Fungi incertae sedis</taxon>
        <taxon>Microsporidia</taxon>
        <taxon>Pseudoloma</taxon>
    </lineage>
</organism>
<feature type="non-terminal residue" evidence="1">
    <location>
        <position position="152"/>
    </location>
</feature>
<reference evidence="1 2" key="1">
    <citation type="submission" date="2015-07" db="EMBL/GenBank/DDBJ databases">
        <title>The genome of Pseudoloma neurophilia, a relevant intracellular parasite of the zebrafish.</title>
        <authorList>
            <person name="Ndikumana S."/>
            <person name="Pelin A."/>
            <person name="Sanders J."/>
            <person name="Corradi N."/>
        </authorList>
    </citation>
    <scope>NUCLEOTIDE SEQUENCE [LARGE SCALE GENOMIC DNA]</scope>
    <source>
        <strain evidence="1 2">MK1</strain>
    </source>
</reference>
<evidence type="ECO:0000313" key="2">
    <source>
        <dbReference type="Proteomes" id="UP000051530"/>
    </source>
</evidence>
<sequence>MKITPGCVSKILVSQNWIFFTIYSHKREKNDVLETGQILRVPVEQIFNEKFDQLIKKTDAIMDAVLLSNCFIILCKTNLTIFNFDLKEIYKKDLKSTGLRIAAHDFIFQEIENYKIPFFAVVTINGELFINNRTYKISNDPLWAVTIYKNDI</sequence>
<keyword evidence="2" id="KW-1185">Reference proteome</keyword>
<gene>
    <name evidence="1" type="ORF">M153_32620001308</name>
</gene>
<protein>
    <submittedName>
        <fullName evidence="1">Uncharacterized protein</fullName>
    </submittedName>
</protein>
<dbReference type="VEuPathDB" id="MicrosporidiaDB:M153_32620001308"/>
<dbReference type="Proteomes" id="UP000051530">
    <property type="component" value="Unassembled WGS sequence"/>
</dbReference>
<proteinExistence type="predicted"/>
<dbReference type="AlphaFoldDB" id="A0A0R0LTF7"/>
<dbReference type="EMBL" id="LGUB01000725">
    <property type="protein sequence ID" value="KRH92722.1"/>
    <property type="molecule type" value="Genomic_DNA"/>
</dbReference>
<comment type="caution">
    <text evidence="1">The sequence shown here is derived from an EMBL/GenBank/DDBJ whole genome shotgun (WGS) entry which is preliminary data.</text>
</comment>
<evidence type="ECO:0000313" key="1">
    <source>
        <dbReference type="EMBL" id="KRH92722.1"/>
    </source>
</evidence>
<name>A0A0R0LTF7_9MICR</name>
<accession>A0A0R0LTF7</accession>